<dbReference type="Gramene" id="HORVU.MOREX.r2.3HG0224480.1">
    <property type="protein sequence ID" value="HORVU.MOREX.r2.3HG0224480.1"/>
    <property type="gene ID" value="HORVU.MOREX.r2.3HG0224480"/>
</dbReference>
<dbReference type="InterPro" id="IPR053253">
    <property type="entry name" value="Sex_diff_modulator"/>
</dbReference>
<dbReference type="Gramene" id="HORVU.MOREX.r3.3HG0270850.1">
    <property type="protein sequence ID" value="HORVU.MOREX.r3.3HG0270850.1"/>
    <property type="gene ID" value="HORVU.MOREX.r3.3HG0270850"/>
</dbReference>
<dbReference type="AlphaFoldDB" id="A0A8I7B9Z8"/>
<evidence type="ECO:0000313" key="3">
    <source>
        <dbReference type="Proteomes" id="UP000011116"/>
    </source>
</evidence>
<feature type="region of interest" description="Disordered" evidence="1">
    <location>
        <begin position="493"/>
        <end position="526"/>
    </location>
</feature>
<dbReference type="EnsemblPlants" id="HORVU.MOREX.r3.3HG0270850.1">
    <property type="protein sequence ID" value="HORVU.MOREX.r3.3HG0270850.1"/>
    <property type="gene ID" value="HORVU.MOREX.r3.3HG0270850"/>
</dbReference>
<feature type="region of interest" description="Disordered" evidence="1">
    <location>
        <begin position="333"/>
        <end position="389"/>
    </location>
</feature>
<feature type="region of interest" description="Disordered" evidence="1">
    <location>
        <begin position="225"/>
        <end position="315"/>
    </location>
</feature>
<dbReference type="Proteomes" id="UP000011116">
    <property type="component" value="Chromosome 3H"/>
</dbReference>
<feature type="compositionally biased region" description="Basic and acidic residues" evidence="1">
    <location>
        <begin position="365"/>
        <end position="383"/>
    </location>
</feature>
<proteinExistence type="predicted"/>
<sequence length="550" mass="59121">MLHHIDPARRPRESRSVAVPSPEVDQAIFLLRSHAVTLSAADGVNASSPMAVGRALEVQLAVPEHSLRVTAHHPEHYLVIFTQPAHQVNALRRASIRVDETVFNVASWHEHDHASFGSLLLHVRVVIEGVPMHYWSVEGAEEILGRRVRVDRLDSRTLERGHTKTFACWVWTDDVGNIPMKHCLGILPRGAGRVEEMVGFSPPDRRVVPPPATAEYSMLIHVDRVEDSTPPSPRSSHSEQSGIPSSDSDSEAAPFPAVAPASSTMGTEDGQRGGRKKTQARAPMASVGCRGMARGGREQDGDGDGDPRGESSAPGRTFFSAVAALWSSPHNHRLHGSAAALPRQDAGRGTPSADAAARGGLRPAQAREAHDETTGKDPVDEFFKTANKPPMTSPVVDGMAADVQAAADAVLAEPLQFDEGSLPEAAGEALQLDTFSPTLSDYDHFNRATPSSAHTMEVQLGAVTSRVSQLELVEASGSKEPRLFRECRPPLLAVPPTRRSVPPPKSRAQATPTRHSVRQAANTSTVPVAQRASLHLVKELGLLGPKEKMT</sequence>
<reference evidence="2" key="3">
    <citation type="submission" date="2022-01" db="UniProtKB">
        <authorList>
            <consortium name="EnsemblPlants"/>
        </authorList>
    </citation>
    <scope>IDENTIFICATION</scope>
    <source>
        <strain evidence="2">subsp. vulgare</strain>
    </source>
</reference>
<protein>
    <recommendedName>
        <fullName evidence="4">DUF4283 domain-containing protein</fullName>
    </recommendedName>
</protein>
<accession>A0A8I7B9Z8</accession>
<name>A0A8I7B9Z8_HORVV</name>
<feature type="compositionally biased region" description="Polar residues" evidence="1">
    <location>
        <begin position="508"/>
        <end position="526"/>
    </location>
</feature>
<feature type="compositionally biased region" description="Low complexity" evidence="1">
    <location>
        <begin position="252"/>
        <end position="261"/>
    </location>
</feature>
<evidence type="ECO:0000313" key="2">
    <source>
        <dbReference type="EnsemblPlants" id="HORVU.MOREX.r3.3HG0270850.1"/>
    </source>
</evidence>
<feature type="compositionally biased region" description="Basic and acidic residues" evidence="1">
    <location>
        <begin position="295"/>
        <end position="309"/>
    </location>
</feature>
<reference evidence="2" key="2">
    <citation type="submission" date="2020-10" db="EMBL/GenBank/DDBJ databases">
        <authorList>
            <person name="Scholz U."/>
            <person name="Mascher M."/>
            <person name="Fiebig A."/>
        </authorList>
    </citation>
    <scope>NUCLEOTIDE SEQUENCE [LARGE SCALE GENOMIC DNA]</scope>
    <source>
        <strain evidence="2">cv. Morex</strain>
    </source>
</reference>
<dbReference type="PANTHER" id="PTHR33087">
    <property type="entry name" value="OS07G0539200 PROTEIN"/>
    <property type="match status" value="1"/>
</dbReference>
<dbReference type="PANTHER" id="PTHR33087:SF49">
    <property type="entry name" value="DUF4283 DOMAIN-CONTAINING PROTEIN"/>
    <property type="match status" value="1"/>
</dbReference>
<reference evidence="3" key="1">
    <citation type="journal article" date="2012" name="Nature">
        <title>A physical, genetic and functional sequence assembly of the barley genome.</title>
        <authorList>
            <consortium name="The International Barley Genome Sequencing Consortium"/>
            <person name="Mayer K.F."/>
            <person name="Waugh R."/>
            <person name="Brown J.W."/>
            <person name="Schulman A."/>
            <person name="Langridge P."/>
            <person name="Platzer M."/>
            <person name="Fincher G.B."/>
            <person name="Muehlbauer G.J."/>
            <person name="Sato K."/>
            <person name="Close T.J."/>
            <person name="Wise R.P."/>
            <person name="Stein N."/>
        </authorList>
    </citation>
    <scope>NUCLEOTIDE SEQUENCE [LARGE SCALE GENOMIC DNA]</scope>
    <source>
        <strain evidence="3">cv. Morex</strain>
    </source>
</reference>
<keyword evidence="3" id="KW-1185">Reference proteome</keyword>
<evidence type="ECO:0000256" key="1">
    <source>
        <dbReference type="SAM" id="MobiDB-lite"/>
    </source>
</evidence>
<evidence type="ECO:0008006" key="4">
    <source>
        <dbReference type="Google" id="ProtNLM"/>
    </source>
</evidence>
<feature type="compositionally biased region" description="Polar residues" evidence="1">
    <location>
        <begin position="234"/>
        <end position="247"/>
    </location>
</feature>
<organism evidence="2 3">
    <name type="scientific">Hordeum vulgare subsp. vulgare</name>
    <name type="common">Domesticated barley</name>
    <dbReference type="NCBI Taxonomy" id="112509"/>
    <lineage>
        <taxon>Eukaryota</taxon>
        <taxon>Viridiplantae</taxon>
        <taxon>Streptophyta</taxon>
        <taxon>Embryophyta</taxon>
        <taxon>Tracheophyta</taxon>
        <taxon>Spermatophyta</taxon>
        <taxon>Magnoliopsida</taxon>
        <taxon>Liliopsida</taxon>
        <taxon>Poales</taxon>
        <taxon>Poaceae</taxon>
        <taxon>BOP clade</taxon>
        <taxon>Pooideae</taxon>
        <taxon>Triticodae</taxon>
        <taxon>Triticeae</taxon>
        <taxon>Hordeinae</taxon>
        <taxon>Hordeum</taxon>
    </lineage>
</organism>